<accession>J3N1P9</accession>
<evidence type="ECO:0000313" key="1">
    <source>
        <dbReference type="EnsemblPlants" id="OB10G14470.1"/>
    </source>
</evidence>
<dbReference type="Proteomes" id="UP000006038">
    <property type="component" value="Chromosome 10"/>
</dbReference>
<dbReference type="HOGENOM" id="CLU_2765344_0_0_1"/>
<evidence type="ECO:0000313" key="2">
    <source>
        <dbReference type="Proteomes" id="UP000006038"/>
    </source>
</evidence>
<protein>
    <submittedName>
        <fullName evidence="1">Uncharacterized protein</fullName>
    </submittedName>
</protein>
<reference evidence="1" key="2">
    <citation type="submission" date="2013-04" db="UniProtKB">
        <authorList>
            <consortium name="EnsemblPlants"/>
        </authorList>
    </citation>
    <scope>IDENTIFICATION</scope>
</reference>
<name>J3N1P9_ORYBR</name>
<proteinExistence type="predicted"/>
<organism evidence="1">
    <name type="scientific">Oryza brachyantha</name>
    <name type="common">malo sina</name>
    <dbReference type="NCBI Taxonomy" id="4533"/>
    <lineage>
        <taxon>Eukaryota</taxon>
        <taxon>Viridiplantae</taxon>
        <taxon>Streptophyta</taxon>
        <taxon>Embryophyta</taxon>
        <taxon>Tracheophyta</taxon>
        <taxon>Spermatophyta</taxon>
        <taxon>Magnoliopsida</taxon>
        <taxon>Liliopsida</taxon>
        <taxon>Poales</taxon>
        <taxon>Poaceae</taxon>
        <taxon>BOP clade</taxon>
        <taxon>Oryzoideae</taxon>
        <taxon>Oryzeae</taxon>
        <taxon>Oryzinae</taxon>
        <taxon>Oryza</taxon>
    </lineage>
</organism>
<dbReference type="EnsemblPlants" id="OB10G14470.1">
    <property type="protein sequence ID" value="OB10G14470.1"/>
    <property type="gene ID" value="OB10G14470"/>
</dbReference>
<dbReference type="Gramene" id="OB10G14470.1">
    <property type="protein sequence ID" value="OB10G14470.1"/>
    <property type="gene ID" value="OB10G14470"/>
</dbReference>
<dbReference type="AlphaFoldDB" id="J3N1P9"/>
<reference evidence="1" key="1">
    <citation type="journal article" date="2013" name="Nat. Commun.">
        <title>Whole-genome sequencing of Oryza brachyantha reveals mechanisms underlying Oryza genome evolution.</title>
        <authorList>
            <person name="Chen J."/>
            <person name="Huang Q."/>
            <person name="Gao D."/>
            <person name="Wang J."/>
            <person name="Lang Y."/>
            <person name="Liu T."/>
            <person name="Li B."/>
            <person name="Bai Z."/>
            <person name="Luis Goicoechea J."/>
            <person name="Liang C."/>
            <person name="Chen C."/>
            <person name="Zhang W."/>
            <person name="Sun S."/>
            <person name="Liao Y."/>
            <person name="Zhang X."/>
            <person name="Yang L."/>
            <person name="Song C."/>
            <person name="Wang M."/>
            <person name="Shi J."/>
            <person name="Liu G."/>
            <person name="Liu J."/>
            <person name="Zhou H."/>
            <person name="Zhou W."/>
            <person name="Yu Q."/>
            <person name="An N."/>
            <person name="Chen Y."/>
            <person name="Cai Q."/>
            <person name="Wang B."/>
            <person name="Liu B."/>
            <person name="Min J."/>
            <person name="Huang Y."/>
            <person name="Wu H."/>
            <person name="Li Z."/>
            <person name="Zhang Y."/>
            <person name="Yin Y."/>
            <person name="Song W."/>
            <person name="Jiang J."/>
            <person name="Jackson S.A."/>
            <person name="Wing R.A."/>
            <person name="Wang J."/>
            <person name="Chen M."/>
        </authorList>
    </citation>
    <scope>NUCLEOTIDE SEQUENCE [LARGE SCALE GENOMIC DNA]</scope>
    <source>
        <strain evidence="1">cv. IRGC 101232</strain>
    </source>
</reference>
<keyword evidence="2" id="KW-1185">Reference proteome</keyword>
<sequence>RVDTAGIGVPAASICCEICRSRYSSSEIKDVRKKVYPAIEEADMDPDDYVKTSKKPYIVRQAMKPSSIIL</sequence>